<reference evidence="9" key="2">
    <citation type="journal article" date="2021" name="Sci. Data">
        <title>Chromosome-scale genome sequencing, assembly and annotation of six genomes from subfamily Leishmaniinae.</title>
        <authorList>
            <person name="Almutairi H."/>
            <person name="Urbaniak M.D."/>
            <person name="Bates M.D."/>
            <person name="Jariyapan N."/>
            <person name="Kwakye-Nuako G."/>
            <person name="Thomaz Soccol V."/>
            <person name="Al-Salem W.S."/>
            <person name="Dillon R.J."/>
            <person name="Bates P.A."/>
            <person name="Gatherer D."/>
        </authorList>
    </citation>
    <scope>NUCLEOTIDE SEQUENCE [LARGE SCALE GENOMIC DNA]</scope>
</reference>
<evidence type="ECO:0000259" key="7">
    <source>
        <dbReference type="Pfam" id="PF02687"/>
    </source>
</evidence>
<dbReference type="RefSeq" id="XP_067178580.1">
    <property type="nucleotide sequence ID" value="XM_067323475.1"/>
</dbReference>
<feature type="domain" description="ABC3 transporter permease C-terminal" evidence="7">
    <location>
        <begin position="977"/>
        <end position="1096"/>
    </location>
</feature>
<keyword evidence="4 6" id="KW-1133">Transmembrane helix</keyword>
<evidence type="ECO:0000256" key="4">
    <source>
        <dbReference type="ARBA" id="ARBA00022989"/>
    </source>
</evidence>
<feature type="domain" description="ABC3 transporter permease C-terminal" evidence="7">
    <location>
        <begin position="400"/>
        <end position="516"/>
    </location>
</feature>
<dbReference type="Proteomes" id="UP000673552">
    <property type="component" value="Unassembled WGS sequence"/>
</dbReference>
<sequence>MSVEVPMRKSGDSDGKSGFLEGLRLSWAYTVADVRRRPRNIIIGTVAVMLLVFFSAIVLIGIFKAPYILLRLAELTVGEMDMVLVGGGAAQLLNYTKLNQSLSKSPVVAGAAPRWLARVDLSSEAAYRAKLRGITDDATARTAAVNVLLINSELEERLGIGRGWPYREIGFDEAHIFYSAADYVGLSANKGQRAHLSLSLSSLSSILGTDAFSFNVTRPTVVTGPISFYLKAFFELNNITENSISVLDVVSLSMAATMADAVESTSGKYSSALGNTVVMDCRQILDVLVEQSCLLGPQSISPSSDYYFPTLADLFNISIPVTRPLNIQDYAMLVVIMLEGRYDMYYADTKQRGLILAEKSNKVMESVGLNFDGTVQFPLITMIKTLDTFRTLMTSASVTVVVGIVALGAILLFTLLQINAEERQFELAMIRTQGMPRTQIIGILVMQTLAFTLPGTAGGVSLACGANALLEQLLANFTKAPARLGNVPVFAIVASTLMGLVLPLIATYSPVKVALGSSLRDALDIYRQVYNEAHVKAVRLEEMGLRMWQVFLGVFLVVAGFLVYYLMPLSFIFSNMLMFFVLLDVVLISMIAGLCMMMYVVQGPAEVLVLHLLLWGRERRLRTLIRKNLRSHRDRNSKAYMMFLLSVACLSASGITFAMLSTISAQLAQLTTGAPVTVTSASFAHPLDQADIDAFMRSEGSLYATHWAYTSFPLRQYPQVHGTTQVGNLVGNFRTLDVRAVTEFFMEATFPEFNMVNSYHSNYAYPINTFGQRDVIRSMYESPPHRDAKRGQRIIATGFPPGAVIPNATAKESHVVPMIISSAAEDEIGIGVNSAAQLRFRYYLQENPNPVSTIFYLEPRALMNRLSGFLAVSSLPILFNKGTILIPVSYFESLLNPPKIDFDPEEAVRITNNSVLEVRQAALYVQLRSDLTKRERELFVNALQAHTDGLFHTTVDTAATVEQLRSVQNLIMNFFYFTSIICIILCAFMMWATFISNVQLNAWAFGVLRSLGFRSAQLMRGAVYEALCIVISAFVLGLVVGTTIGMTMAVQLCQILVLPLTLSFPYVLVAFVFGMALVAAVVGSIVPLLALRKKPISYVLRVA</sequence>
<dbReference type="OrthoDB" id="312032at2759"/>
<keyword evidence="9" id="KW-1185">Reference proteome</keyword>
<evidence type="ECO:0000313" key="8">
    <source>
        <dbReference type="EMBL" id="KAG5478639.1"/>
    </source>
</evidence>
<evidence type="ECO:0000256" key="5">
    <source>
        <dbReference type="ARBA" id="ARBA00023136"/>
    </source>
</evidence>
<evidence type="ECO:0000256" key="2">
    <source>
        <dbReference type="ARBA" id="ARBA00022475"/>
    </source>
</evidence>
<feature type="transmembrane region" description="Helical" evidence="6">
    <location>
        <begin position="392"/>
        <end position="419"/>
    </location>
</feature>
<comment type="subcellular location">
    <subcellularLocation>
        <location evidence="1">Cell membrane</location>
        <topology evidence="1">Multi-pass membrane protein</topology>
    </subcellularLocation>
</comment>
<feature type="transmembrane region" description="Helical" evidence="6">
    <location>
        <begin position="41"/>
        <end position="63"/>
    </location>
</feature>
<name>A0A836KK28_9TRYP</name>
<keyword evidence="2" id="KW-1003">Cell membrane</keyword>
<evidence type="ECO:0000313" key="9">
    <source>
        <dbReference type="Proteomes" id="UP000673552"/>
    </source>
</evidence>
<evidence type="ECO:0000256" key="1">
    <source>
        <dbReference type="ARBA" id="ARBA00004651"/>
    </source>
</evidence>
<organism evidence="8 9">
    <name type="scientific">Leishmania martiniquensis</name>
    <dbReference type="NCBI Taxonomy" id="1580590"/>
    <lineage>
        <taxon>Eukaryota</taxon>
        <taxon>Discoba</taxon>
        <taxon>Euglenozoa</taxon>
        <taxon>Kinetoplastea</taxon>
        <taxon>Metakinetoplastina</taxon>
        <taxon>Trypanosomatida</taxon>
        <taxon>Trypanosomatidae</taxon>
        <taxon>Leishmaniinae</taxon>
        <taxon>Leishmania</taxon>
    </lineage>
</organism>
<feature type="transmembrane region" description="Helical" evidence="6">
    <location>
        <begin position="1021"/>
        <end position="1044"/>
    </location>
</feature>
<dbReference type="GeneID" id="92515987"/>
<gene>
    <name evidence="8" type="ORF">LSCM1_06043</name>
</gene>
<dbReference type="GO" id="GO:0005886">
    <property type="term" value="C:plasma membrane"/>
    <property type="evidence" value="ECO:0007669"/>
    <property type="project" value="UniProtKB-SubCell"/>
</dbReference>
<feature type="transmembrane region" description="Helical" evidence="6">
    <location>
        <begin position="548"/>
        <end position="567"/>
    </location>
</feature>
<evidence type="ECO:0000256" key="6">
    <source>
        <dbReference type="SAM" id="Phobius"/>
    </source>
</evidence>
<comment type="caution">
    <text evidence="8">The sequence shown here is derived from an EMBL/GenBank/DDBJ whole genome shotgun (WGS) entry which is preliminary data.</text>
</comment>
<feature type="transmembrane region" description="Helical" evidence="6">
    <location>
        <begin position="639"/>
        <end position="660"/>
    </location>
</feature>
<protein>
    <recommendedName>
        <fullName evidence="7">ABC3 transporter permease C-terminal domain-containing protein</fullName>
    </recommendedName>
</protein>
<dbReference type="PANTHER" id="PTHR32522">
    <property type="match status" value="1"/>
</dbReference>
<dbReference type="KEGG" id="lmat:92515987"/>
<accession>A0A836KK28</accession>
<dbReference type="InterPro" id="IPR003838">
    <property type="entry name" value="ABC3_permease_C"/>
</dbReference>
<evidence type="ECO:0000256" key="3">
    <source>
        <dbReference type="ARBA" id="ARBA00022692"/>
    </source>
</evidence>
<proteinExistence type="predicted"/>
<dbReference type="PANTHER" id="PTHR32522:SF5">
    <property type="entry name" value="ABC3 TRANSPORTER PERMEASE PROTEIN DOMAIN-CONTAINING PROTEIN"/>
    <property type="match status" value="1"/>
</dbReference>
<reference evidence="9" key="1">
    <citation type="journal article" date="2021" name="Microbiol. Resour. Announc.">
        <title>LGAAP: Leishmaniinae Genome Assembly and Annotation Pipeline.</title>
        <authorList>
            <person name="Almutairi H."/>
            <person name="Urbaniak M.D."/>
            <person name="Bates M.D."/>
            <person name="Jariyapan N."/>
            <person name="Kwakye-Nuako G."/>
            <person name="Thomaz-Soccol V."/>
            <person name="Al-Salem W.S."/>
            <person name="Dillon R.J."/>
            <person name="Bates P.A."/>
            <person name="Gatherer D."/>
        </authorList>
    </citation>
    <scope>NUCLEOTIDE SEQUENCE [LARGE SCALE GENOMIC DNA]</scope>
</reference>
<dbReference type="EMBL" id="JAFEUZ010000023">
    <property type="protein sequence ID" value="KAG5478639.1"/>
    <property type="molecule type" value="Genomic_DNA"/>
</dbReference>
<feature type="transmembrane region" description="Helical" evidence="6">
    <location>
        <begin position="579"/>
        <end position="601"/>
    </location>
</feature>
<feature type="transmembrane region" description="Helical" evidence="6">
    <location>
        <begin position="974"/>
        <end position="1000"/>
    </location>
</feature>
<keyword evidence="3 6" id="KW-0812">Transmembrane</keyword>
<feature type="transmembrane region" description="Helical" evidence="6">
    <location>
        <begin position="1064"/>
        <end position="1091"/>
    </location>
</feature>
<dbReference type="Pfam" id="PF02687">
    <property type="entry name" value="FtsX"/>
    <property type="match status" value="2"/>
</dbReference>
<feature type="transmembrane region" description="Helical" evidence="6">
    <location>
        <begin position="489"/>
        <end position="511"/>
    </location>
</feature>
<dbReference type="AlphaFoldDB" id="A0A836KK28"/>
<keyword evidence="5 6" id="KW-0472">Membrane</keyword>